<dbReference type="SUPFAM" id="SSF53155">
    <property type="entry name" value="Methylated DNA-protein cysteine methyltransferase domain"/>
    <property type="match status" value="1"/>
</dbReference>
<dbReference type="InterPro" id="IPR004026">
    <property type="entry name" value="Ada_DNA_repair_Zn-bd"/>
</dbReference>
<dbReference type="Gene3D" id="1.10.10.10">
    <property type="entry name" value="Winged helix-like DNA-binding domain superfamily/Winged helix DNA-binding domain"/>
    <property type="match status" value="1"/>
</dbReference>
<feature type="binding site" evidence="15">
    <location>
        <position position="68"/>
    </location>
    <ligand>
        <name>Zn(2+)</name>
        <dbReference type="ChEBI" id="CHEBI:29105"/>
    </ligand>
</feature>
<keyword evidence="7 15" id="KW-0479">Metal-binding</keyword>
<evidence type="ECO:0000256" key="11">
    <source>
        <dbReference type="ARBA" id="ARBA00023159"/>
    </source>
</evidence>
<comment type="catalytic activity">
    <reaction evidence="1">
        <text>a 4-O-methyl-thymidine in DNA + L-cysteinyl-[protein] = a thymidine in DNA + S-methyl-L-cysteinyl-[protein]</text>
        <dbReference type="Rhea" id="RHEA:53428"/>
        <dbReference type="Rhea" id="RHEA-COMP:10131"/>
        <dbReference type="Rhea" id="RHEA-COMP:10132"/>
        <dbReference type="Rhea" id="RHEA-COMP:13555"/>
        <dbReference type="Rhea" id="RHEA-COMP:13556"/>
        <dbReference type="ChEBI" id="CHEBI:29950"/>
        <dbReference type="ChEBI" id="CHEBI:82612"/>
        <dbReference type="ChEBI" id="CHEBI:137386"/>
        <dbReference type="ChEBI" id="CHEBI:137387"/>
        <dbReference type="EC" id="2.1.1.63"/>
    </reaction>
</comment>
<feature type="active site" description="Nucleophile; methyl group acceptor from methylphosphotriester" evidence="14">
    <location>
        <position position="37"/>
    </location>
</feature>
<feature type="binding site" evidence="15">
    <location>
        <position position="41"/>
    </location>
    <ligand>
        <name>Zn(2+)</name>
        <dbReference type="ChEBI" id="CHEBI:29105"/>
    </ligand>
</feature>
<dbReference type="InterPro" id="IPR001497">
    <property type="entry name" value="MethylDNA_cys_MeTrfase_AS"/>
</dbReference>
<dbReference type="NCBIfam" id="TIGR00589">
    <property type="entry name" value="ogt"/>
    <property type="match status" value="1"/>
</dbReference>
<dbReference type="Gene3D" id="3.40.10.10">
    <property type="entry name" value="DNA Methylphosphotriester Repair Domain"/>
    <property type="match status" value="1"/>
</dbReference>
<dbReference type="SUPFAM" id="SSF57884">
    <property type="entry name" value="Ada DNA repair protein, N-terminal domain (N-Ada 10)"/>
    <property type="match status" value="1"/>
</dbReference>
<keyword evidence="11" id="KW-0010">Activator</keyword>
<dbReference type="PANTHER" id="PTHR10815">
    <property type="entry name" value="METHYLATED-DNA--PROTEIN-CYSTEINE METHYLTRANSFERASE"/>
    <property type="match status" value="1"/>
</dbReference>
<dbReference type="FunFam" id="1.10.10.10:FF:000214">
    <property type="entry name" value="Methylated-DNA--protein-cysteine methyltransferase"/>
    <property type="match status" value="1"/>
</dbReference>
<dbReference type="GO" id="GO:0032259">
    <property type="term" value="P:methylation"/>
    <property type="evidence" value="ECO:0007669"/>
    <property type="project" value="UniProtKB-KW"/>
</dbReference>
<dbReference type="EC" id="2.1.1.63" evidence="3"/>
<protein>
    <recommendedName>
        <fullName evidence="3">methylated-DNA--[protein]-cysteine S-methyltransferase</fullName>
        <ecNumber evidence="3">2.1.1.63</ecNumber>
    </recommendedName>
</protein>
<evidence type="ECO:0000256" key="5">
    <source>
        <dbReference type="ARBA" id="ARBA00022603"/>
    </source>
</evidence>
<dbReference type="GO" id="GO:0043565">
    <property type="term" value="F:sequence-specific DNA binding"/>
    <property type="evidence" value="ECO:0007669"/>
    <property type="project" value="InterPro"/>
</dbReference>
<feature type="binding site" evidence="15">
    <location>
        <position position="71"/>
    </location>
    <ligand>
        <name>Zn(2+)</name>
        <dbReference type="ChEBI" id="CHEBI:29105"/>
    </ligand>
</feature>
<dbReference type="RefSeq" id="WP_143487760.1">
    <property type="nucleotide sequence ID" value="NZ_VJOY01000004.1"/>
</dbReference>
<evidence type="ECO:0000256" key="10">
    <source>
        <dbReference type="ARBA" id="ARBA00023125"/>
    </source>
</evidence>
<dbReference type="InterPro" id="IPR036217">
    <property type="entry name" value="MethylDNA_cys_MeTrfase_DNAb"/>
</dbReference>
<evidence type="ECO:0000256" key="2">
    <source>
        <dbReference type="ARBA" id="ARBA00008711"/>
    </source>
</evidence>
<sequence length="369" mass="40310">MLFDLPDDDVLYQALLTRDPAYDGFAYVGVSSTGVFCRLTCSARKPKRENVTFFDSIAAALEAGFRPCKRCTPLALPGEQDPLVQDLLAALDAEPERRWSEDDLVARKLDPSTVRRTFKRQFGLTFLEMARLRRLGRGLDRLAAGERVIQAQMEASFASGSGFRAAIARHLGTTPSQVHRRALLRADWLETPIGAMLAVADEHGLHLLEFVDRPALPGELTRLKARTDSEIVMGRTPPLDRIEAELADYFAGRSLHFATPLMEAGSVFTRRVWDALREVPAGETCSYAALAVSVGQPSATRAVARANGANQIAIVIPCHRVIGSDGSLTGYGGGLWRKRWLIEHERRQVVAATHGDAPPVPEAGQASAS</sequence>
<organism evidence="17 18">
    <name type="scientific">Pseudomonas mangiferae</name>
    <dbReference type="NCBI Taxonomy" id="2593654"/>
    <lineage>
        <taxon>Bacteria</taxon>
        <taxon>Pseudomonadati</taxon>
        <taxon>Pseudomonadota</taxon>
        <taxon>Gammaproteobacteria</taxon>
        <taxon>Pseudomonadales</taxon>
        <taxon>Pseudomonadaceae</taxon>
        <taxon>Pseudomonas</taxon>
    </lineage>
</organism>
<keyword evidence="10" id="KW-0238">DNA-binding</keyword>
<evidence type="ECO:0000256" key="6">
    <source>
        <dbReference type="ARBA" id="ARBA00022679"/>
    </source>
</evidence>
<evidence type="ECO:0000256" key="1">
    <source>
        <dbReference type="ARBA" id="ARBA00001286"/>
    </source>
</evidence>
<dbReference type="GO" id="GO:0006281">
    <property type="term" value="P:DNA repair"/>
    <property type="evidence" value="ECO:0007669"/>
    <property type="project" value="UniProtKB-KW"/>
</dbReference>
<feature type="binding site" evidence="15">
    <location>
        <position position="37"/>
    </location>
    <ligand>
        <name>Zn(2+)</name>
        <dbReference type="ChEBI" id="CHEBI:29105"/>
    </ligand>
</feature>
<dbReference type="Pfam" id="PF01035">
    <property type="entry name" value="DNA_binding_1"/>
    <property type="match status" value="1"/>
</dbReference>
<keyword evidence="9 15" id="KW-0862">Zinc</keyword>
<evidence type="ECO:0000256" key="7">
    <source>
        <dbReference type="ARBA" id="ARBA00022723"/>
    </source>
</evidence>
<evidence type="ECO:0000256" key="8">
    <source>
        <dbReference type="ARBA" id="ARBA00022763"/>
    </source>
</evidence>
<evidence type="ECO:0000256" key="12">
    <source>
        <dbReference type="ARBA" id="ARBA00023204"/>
    </source>
</evidence>
<comment type="cofactor">
    <cofactor evidence="15">
        <name>Zn(2+)</name>
        <dbReference type="ChEBI" id="CHEBI:29105"/>
    </cofactor>
    <text evidence="15">Binds 1 zinc ion per subunit.</text>
</comment>
<dbReference type="GO" id="GO:0008270">
    <property type="term" value="F:zinc ion binding"/>
    <property type="evidence" value="ECO:0007669"/>
    <property type="project" value="InterPro"/>
</dbReference>
<dbReference type="PROSITE" id="PS01124">
    <property type="entry name" value="HTH_ARAC_FAMILY_2"/>
    <property type="match status" value="1"/>
</dbReference>
<dbReference type="FunFam" id="3.30.160.70:FF:000001">
    <property type="entry name" value="Methylated-DNA--protein-cysteine methyltransferase"/>
    <property type="match status" value="1"/>
</dbReference>
<dbReference type="SUPFAM" id="SSF46767">
    <property type="entry name" value="Methylated DNA-protein cysteine methyltransferase, C-terminal domain"/>
    <property type="match status" value="1"/>
</dbReference>
<proteinExistence type="inferred from homology"/>
<comment type="caution">
    <text evidence="17">The sequence shown here is derived from an EMBL/GenBank/DDBJ whole genome shotgun (WGS) entry which is preliminary data.</text>
</comment>
<dbReference type="PIRSF" id="PIRSF000409">
    <property type="entry name" value="Ada"/>
    <property type="match status" value="1"/>
</dbReference>
<evidence type="ECO:0000256" key="9">
    <source>
        <dbReference type="ARBA" id="ARBA00022833"/>
    </source>
</evidence>
<dbReference type="PROSITE" id="PS00374">
    <property type="entry name" value="MGMT"/>
    <property type="match status" value="1"/>
</dbReference>
<dbReference type="InterPro" id="IPR036388">
    <property type="entry name" value="WH-like_DNA-bd_sf"/>
</dbReference>
<dbReference type="GO" id="GO:0003700">
    <property type="term" value="F:DNA-binding transcription factor activity"/>
    <property type="evidence" value="ECO:0007669"/>
    <property type="project" value="InterPro"/>
</dbReference>
<dbReference type="InterPro" id="IPR014048">
    <property type="entry name" value="MethylDNA_cys_MeTrfase_DNA-bd"/>
</dbReference>
<accession>A0A553H1N1</accession>
<dbReference type="GO" id="GO:0003908">
    <property type="term" value="F:methylated-DNA-[protein]-cysteine S-methyltransferase activity"/>
    <property type="evidence" value="ECO:0007669"/>
    <property type="project" value="UniProtKB-EC"/>
</dbReference>
<feature type="active site" description="Nucleophile; methyl group acceptor from either O6-methylguanine or O4-methylthymine" evidence="14">
    <location>
        <position position="318"/>
    </location>
</feature>
<dbReference type="Gene3D" id="3.30.160.70">
    <property type="entry name" value="Methylated DNA-protein cysteine methyltransferase domain"/>
    <property type="match status" value="1"/>
</dbReference>
<keyword evidence="6" id="KW-0808">Transferase</keyword>
<dbReference type="Proteomes" id="UP000315235">
    <property type="component" value="Unassembled WGS sequence"/>
</dbReference>
<dbReference type="InterPro" id="IPR035451">
    <property type="entry name" value="Ada-like_dom_sf"/>
</dbReference>
<keyword evidence="8" id="KW-0227">DNA damage</keyword>
<dbReference type="InterPro" id="IPR018060">
    <property type="entry name" value="HTH_AraC"/>
</dbReference>
<evidence type="ECO:0000256" key="14">
    <source>
        <dbReference type="PIRSR" id="PIRSR000409-1"/>
    </source>
</evidence>
<dbReference type="CDD" id="cd06445">
    <property type="entry name" value="ATase"/>
    <property type="match status" value="1"/>
</dbReference>
<evidence type="ECO:0000256" key="3">
    <source>
        <dbReference type="ARBA" id="ARBA00011918"/>
    </source>
</evidence>
<feature type="domain" description="HTH araC/xylS-type" evidence="16">
    <location>
        <begin position="109"/>
        <end position="181"/>
    </location>
</feature>
<keyword evidence="4" id="KW-0597">Phosphoprotein</keyword>
<comment type="catalytic activity">
    <reaction evidence="13">
        <text>a 6-O-methyl-2'-deoxyguanosine in DNA + L-cysteinyl-[protein] = S-methyl-L-cysteinyl-[protein] + a 2'-deoxyguanosine in DNA</text>
        <dbReference type="Rhea" id="RHEA:24000"/>
        <dbReference type="Rhea" id="RHEA-COMP:10131"/>
        <dbReference type="Rhea" id="RHEA-COMP:10132"/>
        <dbReference type="Rhea" id="RHEA-COMP:11367"/>
        <dbReference type="Rhea" id="RHEA-COMP:11368"/>
        <dbReference type="ChEBI" id="CHEBI:29950"/>
        <dbReference type="ChEBI" id="CHEBI:82612"/>
        <dbReference type="ChEBI" id="CHEBI:85445"/>
        <dbReference type="ChEBI" id="CHEBI:85448"/>
        <dbReference type="EC" id="2.1.1.63"/>
    </reaction>
</comment>
<comment type="similarity">
    <text evidence="2">Belongs to the MGMT family.</text>
</comment>
<name>A0A553H1N1_9PSED</name>
<dbReference type="Pfam" id="PF02805">
    <property type="entry name" value="Ada_Zn_binding"/>
    <property type="match status" value="1"/>
</dbReference>
<evidence type="ECO:0000256" key="4">
    <source>
        <dbReference type="ARBA" id="ARBA00022553"/>
    </source>
</evidence>
<evidence type="ECO:0000313" key="17">
    <source>
        <dbReference type="EMBL" id="TRX75668.1"/>
    </source>
</evidence>
<evidence type="ECO:0000256" key="13">
    <source>
        <dbReference type="ARBA" id="ARBA00049348"/>
    </source>
</evidence>
<evidence type="ECO:0000256" key="15">
    <source>
        <dbReference type="PIRSR" id="PIRSR000409-3"/>
    </source>
</evidence>
<evidence type="ECO:0000259" key="16">
    <source>
        <dbReference type="PROSITE" id="PS01124"/>
    </source>
</evidence>
<evidence type="ECO:0000313" key="18">
    <source>
        <dbReference type="Proteomes" id="UP000315235"/>
    </source>
</evidence>
<dbReference type="InterPro" id="IPR036631">
    <property type="entry name" value="MGMT_N_sf"/>
</dbReference>
<dbReference type="PANTHER" id="PTHR10815:SF5">
    <property type="entry name" value="METHYLATED-DNA--PROTEIN-CYSTEINE METHYLTRANSFERASE"/>
    <property type="match status" value="1"/>
</dbReference>
<keyword evidence="18" id="KW-1185">Reference proteome</keyword>
<keyword evidence="5" id="KW-0489">Methyltransferase</keyword>
<dbReference type="InterPro" id="IPR016221">
    <property type="entry name" value="Bifunct_regulatory_prot_Ada"/>
</dbReference>
<dbReference type="EMBL" id="VJOY01000004">
    <property type="protein sequence ID" value="TRX75668.1"/>
    <property type="molecule type" value="Genomic_DNA"/>
</dbReference>
<gene>
    <name evidence="17" type="ORF">FM069_07970</name>
</gene>
<dbReference type="OrthoDB" id="9802228at2"/>
<dbReference type="AlphaFoldDB" id="A0A553H1N1"/>
<keyword evidence="12" id="KW-0234">DNA repair</keyword>
<reference evidence="17 18" key="1">
    <citation type="submission" date="2019-07" db="EMBL/GenBank/DDBJ databases">
        <title>Pseudomonas mangiferae sp. nov., isolated from bark of mango tree in Thailand.</title>
        <authorList>
            <person name="Srisuk N."/>
            <person name="Anurat P."/>
        </authorList>
    </citation>
    <scope>NUCLEOTIDE SEQUENCE [LARGE SCALE GENOMIC DNA]</scope>
    <source>
        <strain evidence="17 18">DMKU_BBB3-04</strain>
    </source>
</reference>
<dbReference type="Gene3D" id="1.10.10.60">
    <property type="entry name" value="Homeodomain-like"/>
    <property type="match status" value="1"/>
</dbReference>
<dbReference type="SMART" id="SM00342">
    <property type="entry name" value="HTH_ARAC"/>
    <property type="match status" value="1"/>
</dbReference>
<dbReference type="Pfam" id="PF12833">
    <property type="entry name" value="HTH_18"/>
    <property type="match status" value="1"/>
</dbReference>